<dbReference type="STRING" id="655353.SAMN04488056_11153"/>
<organism evidence="1 2">
    <name type="scientific">Cohaesibacter marisflavi</name>
    <dbReference type="NCBI Taxonomy" id="655353"/>
    <lineage>
        <taxon>Bacteria</taxon>
        <taxon>Pseudomonadati</taxon>
        <taxon>Pseudomonadota</taxon>
        <taxon>Alphaproteobacteria</taxon>
        <taxon>Hyphomicrobiales</taxon>
        <taxon>Cohaesibacteraceae</taxon>
    </lineage>
</organism>
<dbReference type="AlphaFoldDB" id="A0A1I5JB48"/>
<dbReference type="Proteomes" id="UP000199236">
    <property type="component" value="Unassembled WGS sequence"/>
</dbReference>
<proteinExistence type="predicted"/>
<sequence length="125" mass="14206">MPSKRQLKSGKWNIQIRSKGQPSLSKTFTTEKEADQWAERIEAQLKGKKGSLPTWREMGQLYCDVVLAGKPSRHLKIGRVDIIGFHSALDKPYDKITVADINIFKQDRSTKVGPTTVHDDLVFIR</sequence>
<gene>
    <name evidence="1" type="ORF">SAMN04488056_11153</name>
</gene>
<dbReference type="OrthoDB" id="6388170at2"/>
<dbReference type="RefSeq" id="WP_090074533.1">
    <property type="nucleotide sequence ID" value="NZ_FOVR01000011.1"/>
</dbReference>
<evidence type="ECO:0000313" key="2">
    <source>
        <dbReference type="Proteomes" id="UP000199236"/>
    </source>
</evidence>
<protein>
    <submittedName>
        <fullName evidence="1">Uncharacterized protein</fullName>
    </submittedName>
</protein>
<keyword evidence="2" id="KW-1185">Reference proteome</keyword>
<dbReference type="EMBL" id="FOVR01000011">
    <property type="protein sequence ID" value="SFO69860.1"/>
    <property type="molecule type" value="Genomic_DNA"/>
</dbReference>
<evidence type="ECO:0000313" key="1">
    <source>
        <dbReference type="EMBL" id="SFO69860.1"/>
    </source>
</evidence>
<accession>A0A1I5JB48</accession>
<reference evidence="1 2" key="1">
    <citation type="submission" date="2016-10" db="EMBL/GenBank/DDBJ databases">
        <authorList>
            <person name="de Groot N.N."/>
        </authorList>
    </citation>
    <scope>NUCLEOTIDE SEQUENCE [LARGE SCALE GENOMIC DNA]</scope>
    <source>
        <strain evidence="1 2">CGMCC 1.9157</strain>
    </source>
</reference>
<name>A0A1I5JB48_9HYPH</name>